<evidence type="ECO:0000256" key="1">
    <source>
        <dbReference type="SAM" id="Phobius"/>
    </source>
</evidence>
<evidence type="ECO:0000313" key="3">
    <source>
        <dbReference type="Proteomes" id="UP001642406"/>
    </source>
</evidence>
<protein>
    <submittedName>
        <fullName evidence="2">Uncharacterized protein</fullName>
    </submittedName>
</protein>
<keyword evidence="1" id="KW-1133">Transmembrane helix</keyword>
<feature type="transmembrane region" description="Helical" evidence="1">
    <location>
        <begin position="141"/>
        <end position="160"/>
    </location>
</feature>
<keyword evidence="3" id="KW-1185">Reference proteome</keyword>
<reference evidence="2 3" key="1">
    <citation type="submission" date="2024-01" db="EMBL/GenBank/DDBJ databases">
        <authorList>
            <person name="Allen C."/>
            <person name="Tagirdzhanova G."/>
        </authorList>
    </citation>
    <scope>NUCLEOTIDE SEQUENCE [LARGE SCALE GENOMIC DNA]</scope>
</reference>
<sequence length="216" mass="24647">MPKDLTMQTMSSTTAGGTWATIFPFGSTSTRYGGPSHMLKSAATRLHLDDLARRIRQRKRNGFTIGSGLSSLSSTPRLYPWDYQARRRQRTRGTDPELRAIALAESDGERRSRVHDLERNGVPLDPEAFVSHEGRHRRKTWFYCMLAVSMFPFISVMVYLGKFDSGLSWYSRGEVDRLNSKQRRVILVVTVVQFVLWPIILGLVIWRTQQLAGITV</sequence>
<keyword evidence="1" id="KW-0472">Membrane</keyword>
<dbReference type="EMBL" id="CAWUHC010000088">
    <property type="protein sequence ID" value="CAK7230589.1"/>
    <property type="molecule type" value="Genomic_DNA"/>
</dbReference>
<dbReference type="Proteomes" id="UP001642406">
    <property type="component" value="Unassembled WGS sequence"/>
</dbReference>
<proteinExistence type="predicted"/>
<evidence type="ECO:0000313" key="2">
    <source>
        <dbReference type="EMBL" id="CAK7230589.1"/>
    </source>
</evidence>
<feature type="transmembrane region" description="Helical" evidence="1">
    <location>
        <begin position="185"/>
        <end position="206"/>
    </location>
</feature>
<accession>A0ABP0CER7</accession>
<comment type="caution">
    <text evidence="2">The sequence shown here is derived from an EMBL/GenBank/DDBJ whole genome shotgun (WGS) entry which is preliminary data.</text>
</comment>
<organism evidence="2 3">
    <name type="scientific">Sporothrix bragantina</name>
    <dbReference type="NCBI Taxonomy" id="671064"/>
    <lineage>
        <taxon>Eukaryota</taxon>
        <taxon>Fungi</taxon>
        <taxon>Dikarya</taxon>
        <taxon>Ascomycota</taxon>
        <taxon>Pezizomycotina</taxon>
        <taxon>Sordariomycetes</taxon>
        <taxon>Sordariomycetidae</taxon>
        <taxon>Ophiostomatales</taxon>
        <taxon>Ophiostomataceae</taxon>
        <taxon>Sporothrix</taxon>
    </lineage>
</organism>
<gene>
    <name evidence="2" type="ORF">SBRCBS47491_007636</name>
</gene>
<name>A0ABP0CER7_9PEZI</name>
<keyword evidence="1" id="KW-0812">Transmembrane</keyword>